<evidence type="ECO:0000259" key="2">
    <source>
        <dbReference type="Pfam" id="PF03372"/>
    </source>
</evidence>
<feature type="compositionally biased region" description="Low complexity" evidence="1">
    <location>
        <begin position="1"/>
        <end position="20"/>
    </location>
</feature>
<reference evidence="4" key="2">
    <citation type="submission" date="2025-08" db="UniProtKB">
        <authorList>
            <consortium name="RefSeq"/>
        </authorList>
    </citation>
    <scope>IDENTIFICATION</scope>
    <source>
        <tissue evidence="4">Leaf</tissue>
    </source>
</reference>
<dbReference type="AlphaFoldDB" id="A0A6P8BTB4"/>
<evidence type="ECO:0000313" key="4">
    <source>
        <dbReference type="RefSeq" id="XP_031373569.1"/>
    </source>
</evidence>
<dbReference type="OrthoDB" id="428734at2759"/>
<feature type="compositionally biased region" description="Polar residues" evidence="1">
    <location>
        <begin position="93"/>
        <end position="116"/>
    </location>
</feature>
<dbReference type="InterPro" id="IPR050410">
    <property type="entry name" value="CCR4/nocturin_mRNA_transcr"/>
</dbReference>
<proteinExistence type="predicted"/>
<feature type="compositionally biased region" description="Polar residues" evidence="1">
    <location>
        <begin position="498"/>
        <end position="510"/>
    </location>
</feature>
<gene>
    <name evidence="4" type="primary">LOC116188387</name>
</gene>
<feature type="compositionally biased region" description="Pro residues" evidence="1">
    <location>
        <begin position="174"/>
        <end position="188"/>
    </location>
</feature>
<sequence>MRRSATSVRSLSAAASSEAAKTMSFAPRYRGGSRRQWQRSYSDQRDNAGRGQCATNDSHSRSVQEANVTSRELEGGDPLIRTRSQPPPFSGRQPYNQSFRLPSPYNHNQQYPQSESRPPFSRGRPYNHNQPFRFRQLSPPYNHNQQFAPPQQYNPRLYRPRPNVRNPQFSQQPLPYPNHPFYQPPPYDQNPAVGPPQQIRPRPPQALNYRNWKFAGTKPPPNCKRFVVLSYNILADYLALNHRSKLYYHIPRYMLDWDWRKRNIIFELGLWSADIMCFQEVDRFQDLEEELKFRGYCGIWKMRTGDPVDGCAIFWRTSRFKLLHEEFIEFSKLGLRDNVAQICVLELVSEDSSEDVGNAPISSTGSNKIVVCNIHVLYNPKRGEIKLGQIRVLLDSAHVVSKSWDNSPIVLCGDFNCTPKSPLYNFISEQKLDLSGIDRDKVSGQASAEIRETKPNFHNNRELSTDRTIQDPLNVESLDEHKHSSPDVEDILIKDDLSPQQSCTNGQVQDTSDHEEANHEATKNDTLISVDVTSDENISSSLASYDNTVESSSSLGGRDFPEDMGIVDKVEKKSSEHCSVLADEMERTAIEANDTIISISVTAVDSSFNPSANDEDSAAESLDEQLKVLSLNEVDEPNVEGGGSSCEDDTAFLAALHEGEDSPQLGSPSGLEFEPVEEGRTSYDPSVWTPTEIATATGSGDCLVLEHKLKLKSTYTEVEDLSRTRNDIGEPLVTSYNSRFMGTVDYIWRSEGLQTIKVLAPIPKQAMQWTQGFPTKKWGSDHIALVSELTLTGGNVSDQEAQCGDTP</sequence>
<reference evidence="3" key="1">
    <citation type="journal article" date="2020" name="Plant Biotechnol. J.">
        <title>The pomegranate (Punica granatum L.) draft genome dissects genetic divergence between soft- and hard-seeded cultivars.</title>
        <authorList>
            <person name="Luo X."/>
            <person name="Li H."/>
            <person name="Wu Z."/>
            <person name="Yao W."/>
            <person name="Zhao P."/>
            <person name="Cao D."/>
            <person name="Yu H."/>
            <person name="Li K."/>
            <person name="Poudel K."/>
            <person name="Zhao D."/>
            <person name="Zhang F."/>
            <person name="Xia X."/>
            <person name="Chen L."/>
            <person name="Wang Q."/>
            <person name="Jing D."/>
            <person name="Cao S."/>
        </authorList>
    </citation>
    <scope>NUCLEOTIDE SEQUENCE [LARGE SCALE GENOMIC DNA]</scope>
    <source>
        <strain evidence="3">cv. Tunisia</strain>
    </source>
</reference>
<feature type="domain" description="Endonuclease/exonuclease/phosphatase" evidence="2">
    <location>
        <begin position="267"/>
        <end position="461"/>
    </location>
</feature>
<dbReference type="GO" id="GO:0000175">
    <property type="term" value="F:3'-5'-RNA exonuclease activity"/>
    <property type="evidence" value="ECO:0007669"/>
    <property type="project" value="TreeGrafter"/>
</dbReference>
<feature type="region of interest" description="Disordered" evidence="1">
    <location>
        <begin position="496"/>
        <end position="527"/>
    </location>
</feature>
<evidence type="ECO:0000313" key="3">
    <source>
        <dbReference type="Proteomes" id="UP000515151"/>
    </source>
</evidence>
<dbReference type="SUPFAM" id="SSF56219">
    <property type="entry name" value="DNase I-like"/>
    <property type="match status" value="1"/>
</dbReference>
<accession>A0A6P8BTB4</accession>
<dbReference type="PANTHER" id="PTHR12121:SF85">
    <property type="entry name" value="CARBON CATABOLITE REPRESSOR PROTEIN 4 HOMOLOG 6"/>
    <property type="match status" value="1"/>
</dbReference>
<dbReference type="Pfam" id="PF03372">
    <property type="entry name" value="Exo_endo_phos"/>
    <property type="match status" value="1"/>
</dbReference>
<protein>
    <submittedName>
        <fullName evidence="4">Carbon catabolite repressor protein 4 homolog 6 isoform X1</fullName>
    </submittedName>
</protein>
<dbReference type="InterPro" id="IPR005135">
    <property type="entry name" value="Endo/exonuclease/phosphatase"/>
</dbReference>
<dbReference type="RefSeq" id="XP_031373569.1">
    <property type="nucleotide sequence ID" value="XM_031517709.1"/>
</dbReference>
<dbReference type="Gene3D" id="3.60.10.10">
    <property type="entry name" value="Endonuclease/exonuclease/phosphatase"/>
    <property type="match status" value="2"/>
</dbReference>
<dbReference type="InterPro" id="IPR036691">
    <property type="entry name" value="Endo/exonu/phosph_ase_sf"/>
</dbReference>
<dbReference type="GeneID" id="116188387"/>
<feature type="compositionally biased region" description="Basic and acidic residues" evidence="1">
    <location>
        <begin position="449"/>
        <end position="469"/>
    </location>
</feature>
<dbReference type="Proteomes" id="UP000515151">
    <property type="component" value="Chromosome 8"/>
</dbReference>
<feature type="compositionally biased region" description="Basic and acidic residues" evidence="1">
    <location>
        <begin position="511"/>
        <end position="523"/>
    </location>
</feature>
<name>A0A6P8BTB4_PUNGR</name>
<evidence type="ECO:0000256" key="1">
    <source>
        <dbReference type="SAM" id="MobiDB-lite"/>
    </source>
</evidence>
<keyword evidence="3" id="KW-1185">Reference proteome</keyword>
<dbReference type="PANTHER" id="PTHR12121">
    <property type="entry name" value="CARBON CATABOLITE REPRESSOR PROTEIN 4"/>
    <property type="match status" value="1"/>
</dbReference>
<feature type="region of interest" description="Disordered" evidence="1">
    <location>
        <begin position="659"/>
        <end position="687"/>
    </location>
</feature>
<feature type="compositionally biased region" description="Polar residues" evidence="1">
    <location>
        <begin position="53"/>
        <end position="70"/>
    </location>
</feature>
<feature type="region of interest" description="Disordered" evidence="1">
    <location>
        <begin position="1"/>
        <end position="193"/>
    </location>
</feature>
<feature type="region of interest" description="Disordered" evidence="1">
    <location>
        <begin position="445"/>
        <end position="469"/>
    </location>
</feature>
<feature type="compositionally biased region" description="Polar residues" evidence="1">
    <location>
        <begin position="139"/>
        <end position="154"/>
    </location>
</feature>
<organism evidence="3 4">
    <name type="scientific">Punica granatum</name>
    <name type="common">Pomegranate</name>
    <dbReference type="NCBI Taxonomy" id="22663"/>
    <lineage>
        <taxon>Eukaryota</taxon>
        <taxon>Viridiplantae</taxon>
        <taxon>Streptophyta</taxon>
        <taxon>Embryophyta</taxon>
        <taxon>Tracheophyta</taxon>
        <taxon>Spermatophyta</taxon>
        <taxon>Magnoliopsida</taxon>
        <taxon>eudicotyledons</taxon>
        <taxon>Gunneridae</taxon>
        <taxon>Pentapetalae</taxon>
        <taxon>rosids</taxon>
        <taxon>malvids</taxon>
        <taxon>Myrtales</taxon>
        <taxon>Lythraceae</taxon>
        <taxon>Punica</taxon>
    </lineage>
</organism>